<dbReference type="EMBL" id="JAULSU010000001">
    <property type="protein sequence ID" value="KAK0632625.1"/>
    <property type="molecule type" value="Genomic_DNA"/>
</dbReference>
<reference evidence="1" key="1">
    <citation type="submission" date="2023-06" db="EMBL/GenBank/DDBJ databases">
        <title>Genome-scale phylogeny and comparative genomics of the fungal order Sordariales.</title>
        <authorList>
            <consortium name="Lawrence Berkeley National Laboratory"/>
            <person name="Hensen N."/>
            <person name="Bonometti L."/>
            <person name="Westerberg I."/>
            <person name="Brannstrom I.O."/>
            <person name="Guillou S."/>
            <person name="Cros-Aarteil S."/>
            <person name="Calhoun S."/>
            <person name="Haridas S."/>
            <person name="Kuo A."/>
            <person name="Mondo S."/>
            <person name="Pangilinan J."/>
            <person name="Riley R."/>
            <person name="Labutti K."/>
            <person name="Andreopoulos B."/>
            <person name="Lipzen A."/>
            <person name="Chen C."/>
            <person name="Yanf M."/>
            <person name="Daum C."/>
            <person name="Ng V."/>
            <person name="Clum A."/>
            <person name="Steindorff A."/>
            <person name="Ohm R."/>
            <person name="Martin F."/>
            <person name="Silar P."/>
            <person name="Natvig D."/>
            <person name="Lalanne C."/>
            <person name="Gautier V."/>
            <person name="Ament-Velasquez S.L."/>
            <person name="Kruys A."/>
            <person name="Hutchinson M.I."/>
            <person name="Powell A.J."/>
            <person name="Barry K."/>
            <person name="Miller A.N."/>
            <person name="Grigoriev I.V."/>
            <person name="Debuchy R."/>
            <person name="Gladieux P."/>
            <person name="Thoren M.H."/>
            <person name="Johannesson H."/>
        </authorList>
    </citation>
    <scope>NUCLEOTIDE SEQUENCE</scope>
    <source>
        <strain evidence="1">CBS 606.72</strain>
    </source>
</reference>
<proteinExistence type="predicted"/>
<organism evidence="1 2">
    <name type="scientific">Immersiella caudata</name>
    <dbReference type="NCBI Taxonomy" id="314043"/>
    <lineage>
        <taxon>Eukaryota</taxon>
        <taxon>Fungi</taxon>
        <taxon>Dikarya</taxon>
        <taxon>Ascomycota</taxon>
        <taxon>Pezizomycotina</taxon>
        <taxon>Sordariomycetes</taxon>
        <taxon>Sordariomycetidae</taxon>
        <taxon>Sordariales</taxon>
        <taxon>Lasiosphaeriaceae</taxon>
        <taxon>Immersiella</taxon>
    </lineage>
</organism>
<name>A0AA39XGD1_9PEZI</name>
<protein>
    <submittedName>
        <fullName evidence="1">Uncharacterized protein</fullName>
    </submittedName>
</protein>
<gene>
    <name evidence="1" type="ORF">B0T14DRAFT_39301</name>
</gene>
<evidence type="ECO:0000313" key="2">
    <source>
        <dbReference type="Proteomes" id="UP001175000"/>
    </source>
</evidence>
<sequence>MTLPLPPAAPREKRCIAVHLHNSSNMIYFPRTASRLRLNNNTKQQTDLVSHTHVNINPHSLAISIPQQNDIPPHHNRHLPARPPHTIPNLLPLLSDQSATPPALHAVPNAQRHHLGRVPTRQPHLLRHGRGCPTWCCHKGEVV</sequence>
<dbReference type="AlphaFoldDB" id="A0AA39XGD1"/>
<evidence type="ECO:0000313" key="1">
    <source>
        <dbReference type="EMBL" id="KAK0632625.1"/>
    </source>
</evidence>
<keyword evidence="2" id="KW-1185">Reference proteome</keyword>
<comment type="caution">
    <text evidence="1">The sequence shown here is derived from an EMBL/GenBank/DDBJ whole genome shotgun (WGS) entry which is preliminary data.</text>
</comment>
<dbReference type="Proteomes" id="UP001175000">
    <property type="component" value="Unassembled WGS sequence"/>
</dbReference>
<accession>A0AA39XGD1</accession>